<dbReference type="PANTHER" id="PTHR21319:SF53">
    <property type="entry name" value="RING FINGER AND CHY ZINC FINGER DOMAIN-CONTAINING PROTEIN 1"/>
    <property type="match status" value="1"/>
</dbReference>
<dbReference type="EMBL" id="AUWU02000004">
    <property type="protein sequence ID" value="KAH0574298.1"/>
    <property type="molecule type" value="Genomic_DNA"/>
</dbReference>
<gene>
    <name evidence="8" type="ORF">SS50377_24252</name>
</gene>
<dbReference type="AlphaFoldDB" id="A0A9P8LU33"/>
<dbReference type="PANTHER" id="PTHR21319">
    <property type="entry name" value="RING FINGER AND CHY ZINC FINGER DOMAIN-CONTAINING PROTEIN 1"/>
    <property type="match status" value="1"/>
</dbReference>
<evidence type="ECO:0000256" key="4">
    <source>
        <dbReference type="PROSITE-ProRule" id="PRU00601"/>
    </source>
</evidence>
<evidence type="ECO:0000256" key="1">
    <source>
        <dbReference type="ARBA" id="ARBA00022723"/>
    </source>
</evidence>
<dbReference type="InterPro" id="IPR037275">
    <property type="entry name" value="Znf_CTCHY_sf"/>
</dbReference>
<feature type="domain" description="CTCHY-type" evidence="7">
    <location>
        <begin position="168"/>
        <end position="234"/>
    </location>
</feature>
<keyword evidence="9" id="KW-1185">Reference proteome</keyword>
<keyword evidence="3" id="KW-0862">Zinc</keyword>
<dbReference type="GO" id="GO:0005634">
    <property type="term" value="C:nucleus"/>
    <property type="evidence" value="ECO:0007669"/>
    <property type="project" value="TreeGrafter"/>
</dbReference>
<dbReference type="GO" id="GO:0008270">
    <property type="term" value="F:zinc ion binding"/>
    <property type="evidence" value="ECO:0007669"/>
    <property type="project" value="UniProtKB-KW"/>
</dbReference>
<comment type="caution">
    <text evidence="8">The sequence shown here is derived from an EMBL/GenBank/DDBJ whole genome shotgun (WGS) entry which is preliminary data.</text>
</comment>
<evidence type="ECO:0000256" key="2">
    <source>
        <dbReference type="ARBA" id="ARBA00022771"/>
    </source>
</evidence>
<dbReference type="PROSITE" id="PS51270">
    <property type="entry name" value="ZF_CTCHY"/>
    <property type="match status" value="1"/>
</dbReference>
<dbReference type="Proteomes" id="UP000018208">
    <property type="component" value="Unassembled WGS sequence"/>
</dbReference>
<evidence type="ECO:0000259" key="5">
    <source>
        <dbReference type="PROSITE" id="PS50089"/>
    </source>
</evidence>
<dbReference type="InterPro" id="IPR037274">
    <property type="entry name" value="Znf_CHY_sf"/>
</dbReference>
<accession>A0A9P8LU33</accession>
<evidence type="ECO:0000259" key="6">
    <source>
        <dbReference type="PROSITE" id="PS51266"/>
    </source>
</evidence>
<evidence type="ECO:0000313" key="8">
    <source>
        <dbReference type="EMBL" id="KAH0574298.1"/>
    </source>
</evidence>
<evidence type="ECO:0000259" key="7">
    <source>
        <dbReference type="PROSITE" id="PS51270"/>
    </source>
</evidence>
<keyword evidence="2 4" id="KW-0863">Zinc-finger</keyword>
<dbReference type="GO" id="GO:0061630">
    <property type="term" value="F:ubiquitin protein ligase activity"/>
    <property type="evidence" value="ECO:0007669"/>
    <property type="project" value="TreeGrafter"/>
</dbReference>
<dbReference type="PROSITE" id="PS51266">
    <property type="entry name" value="ZF_CHY"/>
    <property type="match status" value="1"/>
</dbReference>
<dbReference type="RefSeq" id="XP_067765071.1">
    <property type="nucleotide sequence ID" value="XM_067908097.1"/>
</dbReference>
<proteinExistence type="predicted"/>
<evidence type="ECO:0000256" key="3">
    <source>
        <dbReference type="ARBA" id="ARBA00022833"/>
    </source>
</evidence>
<dbReference type="SMART" id="SM00184">
    <property type="entry name" value="RING"/>
    <property type="match status" value="1"/>
</dbReference>
<dbReference type="GeneID" id="94298275"/>
<dbReference type="InterPro" id="IPR001841">
    <property type="entry name" value="Znf_RING"/>
</dbReference>
<dbReference type="Pfam" id="PF13639">
    <property type="entry name" value="zf-RING_2"/>
    <property type="match status" value="1"/>
</dbReference>
<evidence type="ECO:0000313" key="9">
    <source>
        <dbReference type="Proteomes" id="UP000018208"/>
    </source>
</evidence>
<dbReference type="InterPro" id="IPR008913">
    <property type="entry name" value="Znf_CHY"/>
</dbReference>
<protein>
    <submittedName>
        <fullName evidence="8">CHY zinc finger domain-containing protein</fullName>
    </submittedName>
</protein>
<dbReference type="InterPro" id="IPR017921">
    <property type="entry name" value="Znf_CTCHY"/>
</dbReference>
<organism evidence="8 9">
    <name type="scientific">Spironucleus salmonicida</name>
    <dbReference type="NCBI Taxonomy" id="348837"/>
    <lineage>
        <taxon>Eukaryota</taxon>
        <taxon>Metamonada</taxon>
        <taxon>Diplomonadida</taxon>
        <taxon>Hexamitidae</taxon>
        <taxon>Hexamitinae</taxon>
        <taxon>Spironucleus</taxon>
    </lineage>
</organism>
<dbReference type="SUPFAM" id="SSF161219">
    <property type="entry name" value="CHY zinc finger-like"/>
    <property type="match status" value="1"/>
</dbReference>
<reference evidence="8 9" key="1">
    <citation type="journal article" date="2014" name="PLoS Genet.">
        <title>The Genome of Spironucleus salmonicida Highlights a Fish Pathogen Adapted to Fluctuating Environments.</title>
        <authorList>
            <person name="Xu F."/>
            <person name="Jerlstrom-Hultqvist J."/>
            <person name="Einarsson E."/>
            <person name="Astvaldsson A."/>
            <person name="Svard S.G."/>
            <person name="Andersson J.O."/>
        </authorList>
    </citation>
    <scope>NUCLEOTIDE SEQUENCE [LARGE SCALE GENOMIC DNA]</scope>
    <source>
        <strain evidence="8 9">ATCC 50377</strain>
    </source>
</reference>
<feature type="domain" description="RING-type" evidence="5">
    <location>
        <begin position="233"/>
        <end position="276"/>
    </location>
</feature>
<dbReference type="PROSITE" id="PS50089">
    <property type="entry name" value="ZF_RING_2"/>
    <property type="match status" value="1"/>
</dbReference>
<dbReference type="Pfam" id="PF05495">
    <property type="entry name" value="zf-CHY"/>
    <property type="match status" value="1"/>
</dbReference>
<name>A0A9P8LU33_9EUKA</name>
<dbReference type="GO" id="GO:0006511">
    <property type="term" value="P:ubiquitin-dependent protein catabolic process"/>
    <property type="evidence" value="ECO:0007669"/>
    <property type="project" value="TreeGrafter"/>
</dbReference>
<dbReference type="SUPFAM" id="SSF57850">
    <property type="entry name" value="RING/U-box"/>
    <property type="match status" value="1"/>
</dbReference>
<sequence length="450" mass="51771">MSFKNEIVRRFVFKLKPGCSDPDIEEDHIVLKDFVYQVLSPEREKQQREELLLTYRHLPVSHYDPELTDYQNQLNYSKLLENPRLSALAPSETIYARNYLSTSTGCTHYLRNCSKQCFDCKKIYPCRLCHDDNEDHELPREKTEFFSCNICLKLTKPGITCELCNTKFGEFYCDICKLVCGIGPEAKPNYHCSGCGCCMVGIQAENTHCEICESCYPSSFIKEHKCLQEIGNCVVCLGTLKKSIYGAIVLNCNHGLHEHCYDELMAQGLFSCPVCRRFLPVEGDVDFVKSHFKKIYLKTFQIGRKALTVQCNDCMTKFSAFEHPEIYYCNTCDNFNCQIIENIGDNEGAENEVQKCKMKPLYADFQGIQTYLNSLNSELTCDRVSHFFKKLQIEHLKDRFLIAAKVANSQLFDDFEGFLHAAKRALRFGISFDGDLEEGGEEPFWFDEGE</sequence>
<dbReference type="InterPro" id="IPR013083">
    <property type="entry name" value="Znf_RING/FYVE/PHD"/>
</dbReference>
<keyword evidence="1" id="KW-0479">Metal-binding</keyword>
<dbReference type="GO" id="GO:0016567">
    <property type="term" value="P:protein ubiquitination"/>
    <property type="evidence" value="ECO:0007669"/>
    <property type="project" value="TreeGrafter"/>
</dbReference>
<dbReference type="KEGG" id="ssao:94298275"/>
<feature type="domain" description="CHY-type" evidence="6">
    <location>
        <begin position="99"/>
        <end position="166"/>
    </location>
</feature>
<dbReference type="OrthoDB" id="411372at2759"/>
<dbReference type="SUPFAM" id="SSF161245">
    <property type="entry name" value="Zinc hairpin stack"/>
    <property type="match status" value="1"/>
</dbReference>
<dbReference type="Gene3D" id="3.30.40.10">
    <property type="entry name" value="Zinc/RING finger domain, C3HC4 (zinc finger)"/>
    <property type="match status" value="1"/>
</dbReference>